<feature type="domain" description="Beta-lactamase-related" evidence="3">
    <location>
        <begin position="47"/>
        <end position="369"/>
    </location>
</feature>
<keyword evidence="4" id="KW-0378">Hydrolase</keyword>
<dbReference type="PANTHER" id="PTHR22935:SF95">
    <property type="entry name" value="BETA-LACTAMASE-LIKE 1-RELATED"/>
    <property type="match status" value="1"/>
</dbReference>
<comment type="caution">
    <text evidence="4">The sequence shown here is derived from an EMBL/GenBank/DDBJ whole genome shotgun (WGS) entry which is preliminary data.</text>
</comment>
<dbReference type="GO" id="GO:0004180">
    <property type="term" value="F:carboxypeptidase activity"/>
    <property type="evidence" value="ECO:0007669"/>
    <property type="project" value="UniProtKB-KW"/>
</dbReference>
<gene>
    <name evidence="4" type="ORF">CIT26_27665</name>
</gene>
<keyword evidence="5" id="KW-1185">Reference proteome</keyword>
<evidence type="ECO:0000259" key="3">
    <source>
        <dbReference type="Pfam" id="PF00144"/>
    </source>
</evidence>
<proteinExistence type="inferred from homology"/>
<protein>
    <submittedName>
        <fullName evidence="4">D-alanyl-D-alanine-carboxypeptidase/endopeptidase AmpH</fullName>
    </submittedName>
</protein>
<evidence type="ECO:0000313" key="5">
    <source>
        <dbReference type="Proteomes" id="UP000216442"/>
    </source>
</evidence>
<dbReference type="Pfam" id="PF00144">
    <property type="entry name" value="Beta-lactamase"/>
    <property type="match status" value="1"/>
</dbReference>
<evidence type="ECO:0000256" key="2">
    <source>
        <dbReference type="SAM" id="SignalP"/>
    </source>
</evidence>
<evidence type="ECO:0000256" key="1">
    <source>
        <dbReference type="ARBA" id="ARBA00038473"/>
    </source>
</evidence>
<dbReference type="SUPFAM" id="SSF56601">
    <property type="entry name" value="beta-lactamase/transpeptidase-like"/>
    <property type="match status" value="1"/>
</dbReference>
<accession>A0A271LFF5</accession>
<feature type="signal peptide" evidence="2">
    <location>
        <begin position="1"/>
        <end position="28"/>
    </location>
</feature>
<organism evidence="4 5">
    <name type="scientific">Mesorhizobium temperatum</name>
    <dbReference type="NCBI Taxonomy" id="241416"/>
    <lineage>
        <taxon>Bacteria</taxon>
        <taxon>Pseudomonadati</taxon>
        <taxon>Pseudomonadota</taxon>
        <taxon>Alphaproteobacteria</taxon>
        <taxon>Hyphomicrobiales</taxon>
        <taxon>Phyllobacteriaceae</taxon>
        <taxon>Mesorhizobium</taxon>
    </lineage>
</organism>
<keyword evidence="4" id="KW-0645">Protease</keyword>
<dbReference type="InterPro" id="IPR012338">
    <property type="entry name" value="Beta-lactam/transpept-like"/>
</dbReference>
<reference evidence="4 5" key="1">
    <citation type="submission" date="2017-08" db="EMBL/GenBank/DDBJ databases">
        <title>Mesorhizobium wenxinae sp. nov., a novel rhizobial species isolated from root nodules of chickpea (Cicer arietinum L.).</title>
        <authorList>
            <person name="Zhang J."/>
        </authorList>
    </citation>
    <scope>NUCLEOTIDE SEQUENCE [LARGE SCALE GENOMIC DNA]</scope>
    <source>
        <strain evidence="4 5">SDW018</strain>
    </source>
</reference>
<name>A0A271LFF5_9HYPH</name>
<dbReference type="InterPro" id="IPR001466">
    <property type="entry name" value="Beta-lactam-related"/>
</dbReference>
<dbReference type="InterPro" id="IPR051478">
    <property type="entry name" value="Beta-lactamase-like_AB/R"/>
</dbReference>
<keyword evidence="2" id="KW-0732">Signal</keyword>
<evidence type="ECO:0000313" key="4">
    <source>
        <dbReference type="EMBL" id="PAQ05978.1"/>
    </source>
</evidence>
<dbReference type="Proteomes" id="UP000216442">
    <property type="component" value="Unassembled WGS sequence"/>
</dbReference>
<sequence>MRLSRSRRLMAIALTAIAAVTLPSYGHAEDKLLTEAVQFNGTILYLSTKVPGLIFGAVRNGETALAGFGKIADGSEKVPDGDTMFRIASVSKVFCGSVLSSLAIDGKVQLTDRLQDRLGWDVTLPEKDGRALRMIDLVAQASGLPREVPVAEAPPSDPFSTNTKEAQIAALKDNPLLFAPGTAVLYSNFGYDLLGAALANVSGKPYAEVLRERVLDPLGMQDTVFNPRPEDEPRLMQGHNFDGSAMPIVPTSTAMECAGGLYSTAADLLRWMNWHVDNKPSAADAEFRLVNHAAFLYRDGLASVVGLDDGGPMDAMGLGWVIMLPNEHRPLILQKSGGLQGMFLYVAIAPTRGVGAFFVMNEFNAAGFMAGVKTTNDLVAEIAPR</sequence>
<dbReference type="OrthoDB" id="5377431at2"/>
<feature type="chain" id="PRO_5013216084" evidence="2">
    <location>
        <begin position="29"/>
        <end position="385"/>
    </location>
</feature>
<dbReference type="EMBL" id="NPKJ01000068">
    <property type="protein sequence ID" value="PAQ05978.1"/>
    <property type="molecule type" value="Genomic_DNA"/>
</dbReference>
<comment type="similarity">
    <text evidence="1">Belongs to the beta-lactamase family.</text>
</comment>
<dbReference type="NCBIfam" id="NF007943">
    <property type="entry name" value="PRK10662.1"/>
    <property type="match status" value="1"/>
</dbReference>
<dbReference type="PANTHER" id="PTHR22935">
    <property type="entry name" value="PENICILLIN-BINDING PROTEIN"/>
    <property type="match status" value="1"/>
</dbReference>
<dbReference type="AlphaFoldDB" id="A0A271LFF5"/>
<keyword evidence="4" id="KW-0121">Carboxypeptidase</keyword>
<dbReference type="Gene3D" id="3.40.710.10">
    <property type="entry name" value="DD-peptidase/beta-lactamase superfamily"/>
    <property type="match status" value="1"/>
</dbReference>